<evidence type="ECO:0000313" key="2">
    <source>
        <dbReference type="EMBL" id="MBA0663138.1"/>
    </source>
</evidence>
<dbReference type="Proteomes" id="UP000593573">
    <property type="component" value="Unassembled WGS sequence"/>
</dbReference>
<dbReference type="EMBL" id="JABFAB010000010">
    <property type="protein sequence ID" value="MBA0663138.1"/>
    <property type="molecule type" value="Genomic_DNA"/>
</dbReference>
<feature type="non-terminal residue" evidence="2">
    <location>
        <position position="234"/>
    </location>
</feature>
<dbReference type="AlphaFoldDB" id="A0A7J8VK54"/>
<dbReference type="Gene3D" id="3.30.420.10">
    <property type="entry name" value="Ribonuclease H-like superfamily/Ribonuclease H"/>
    <property type="match status" value="1"/>
</dbReference>
<name>A0A7J8VK54_9ROSI</name>
<dbReference type="Pfam" id="PF13456">
    <property type="entry name" value="RVT_3"/>
    <property type="match status" value="1"/>
</dbReference>
<evidence type="ECO:0000313" key="3">
    <source>
        <dbReference type="Proteomes" id="UP000593573"/>
    </source>
</evidence>
<dbReference type="InterPro" id="IPR052929">
    <property type="entry name" value="RNase_H-like_EbsB-rel"/>
</dbReference>
<comment type="caution">
    <text evidence="2">The sequence shown here is derived from an EMBL/GenBank/DDBJ whole genome shotgun (WGS) entry which is preliminary data.</text>
</comment>
<evidence type="ECO:0000259" key="1">
    <source>
        <dbReference type="Pfam" id="PF13456"/>
    </source>
</evidence>
<gene>
    <name evidence="2" type="ORF">Goklo_007176</name>
</gene>
<keyword evidence="3" id="KW-1185">Reference proteome</keyword>
<feature type="domain" description="RNase H type-1" evidence="1">
    <location>
        <begin position="169"/>
        <end position="234"/>
    </location>
</feature>
<organism evidence="2 3">
    <name type="scientific">Gossypium klotzschianum</name>
    <dbReference type="NCBI Taxonomy" id="34286"/>
    <lineage>
        <taxon>Eukaryota</taxon>
        <taxon>Viridiplantae</taxon>
        <taxon>Streptophyta</taxon>
        <taxon>Embryophyta</taxon>
        <taxon>Tracheophyta</taxon>
        <taxon>Spermatophyta</taxon>
        <taxon>Magnoliopsida</taxon>
        <taxon>eudicotyledons</taxon>
        <taxon>Gunneridae</taxon>
        <taxon>Pentapetalae</taxon>
        <taxon>rosids</taxon>
        <taxon>malvids</taxon>
        <taxon>Malvales</taxon>
        <taxon>Malvaceae</taxon>
        <taxon>Malvoideae</taxon>
        <taxon>Gossypium</taxon>
    </lineage>
</organism>
<dbReference type="PANTHER" id="PTHR47074">
    <property type="entry name" value="BNAC02G40300D PROTEIN"/>
    <property type="match status" value="1"/>
</dbReference>
<dbReference type="InterPro" id="IPR036397">
    <property type="entry name" value="RNaseH_sf"/>
</dbReference>
<accession>A0A7J8VK54</accession>
<dbReference type="OrthoDB" id="999544at2759"/>
<sequence>EKIISIPLEEEPHEDFQAWSAEVSGEYTVRSAYKLIQGIEDNPSAYALQADYKDFYKKLWLLNLPSKIKITVWNISWNFLSTRVNMLLRKLTNTTSPASKCRIFCCAIWAISGDSNDRVHKKWIKSGKEIGRFVNSYISELNKIDKNRPQISITVSKWGKPPDRVMKINFDAAYDGRSNKLAVGIVARDSEGTVLLSCSEIHQGVASAFAAEALACRKATQIGINVQWEKVIIE</sequence>
<reference evidence="2 3" key="1">
    <citation type="journal article" date="2019" name="Genome Biol. Evol.">
        <title>Insights into the evolution of the New World diploid cottons (Gossypium, subgenus Houzingenia) based on genome sequencing.</title>
        <authorList>
            <person name="Grover C.E."/>
            <person name="Arick M.A. 2nd"/>
            <person name="Thrash A."/>
            <person name="Conover J.L."/>
            <person name="Sanders W.S."/>
            <person name="Peterson D.G."/>
            <person name="Frelichowski J.E."/>
            <person name="Scheffler J.A."/>
            <person name="Scheffler B.E."/>
            <person name="Wendel J.F."/>
        </authorList>
    </citation>
    <scope>NUCLEOTIDE SEQUENCE [LARGE SCALE GENOMIC DNA]</scope>
    <source>
        <strain evidence="2">57</strain>
        <tissue evidence="2">Leaf</tissue>
    </source>
</reference>
<dbReference type="InterPro" id="IPR002156">
    <property type="entry name" value="RNaseH_domain"/>
</dbReference>
<proteinExistence type="predicted"/>
<dbReference type="GO" id="GO:0003676">
    <property type="term" value="F:nucleic acid binding"/>
    <property type="evidence" value="ECO:0007669"/>
    <property type="project" value="InterPro"/>
</dbReference>
<protein>
    <recommendedName>
        <fullName evidence="1">RNase H type-1 domain-containing protein</fullName>
    </recommendedName>
</protein>
<dbReference type="GO" id="GO:0004523">
    <property type="term" value="F:RNA-DNA hybrid ribonuclease activity"/>
    <property type="evidence" value="ECO:0007669"/>
    <property type="project" value="InterPro"/>
</dbReference>
<dbReference type="PANTHER" id="PTHR47074:SF61">
    <property type="entry name" value="RNASE H TYPE-1 DOMAIN-CONTAINING PROTEIN"/>
    <property type="match status" value="1"/>
</dbReference>